<dbReference type="Proteomes" id="UP000696573">
    <property type="component" value="Unassembled WGS sequence"/>
</dbReference>
<proteinExistence type="predicted"/>
<organism evidence="2 3">
    <name type="scientific">Clonostachys rhizophaga</name>
    <dbReference type="NCBI Taxonomy" id="160324"/>
    <lineage>
        <taxon>Eukaryota</taxon>
        <taxon>Fungi</taxon>
        <taxon>Dikarya</taxon>
        <taxon>Ascomycota</taxon>
        <taxon>Pezizomycotina</taxon>
        <taxon>Sordariomycetes</taxon>
        <taxon>Hypocreomycetidae</taxon>
        <taxon>Hypocreales</taxon>
        <taxon>Bionectriaceae</taxon>
        <taxon>Clonostachys</taxon>
    </lineage>
</organism>
<feature type="compositionally biased region" description="Basic and acidic residues" evidence="1">
    <location>
        <begin position="38"/>
        <end position="51"/>
    </location>
</feature>
<feature type="region of interest" description="Disordered" evidence="1">
    <location>
        <begin position="1"/>
        <end position="78"/>
    </location>
</feature>
<feature type="compositionally biased region" description="Basic and acidic residues" evidence="1">
    <location>
        <begin position="8"/>
        <end position="20"/>
    </location>
</feature>
<feature type="region of interest" description="Disordered" evidence="1">
    <location>
        <begin position="107"/>
        <end position="186"/>
    </location>
</feature>
<dbReference type="AlphaFoldDB" id="A0A9N9V2M5"/>
<feature type="compositionally biased region" description="Basic and acidic residues" evidence="1">
    <location>
        <begin position="127"/>
        <end position="142"/>
    </location>
</feature>
<dbReference type="EMBL" id="CABFNQ020000430">
    <property type="protein sequence ID" value="CAH0014442.1"/>
    <property type="molecule type" value="Genomic_DNA"/>
</dbReference>
<evidence type="ECO:0000256" key="1">
    <source>
        <dbReference type="SAM" id="MobiDB-lite"/>
    </source>
</evidence>
<comment type="caution">
    <text evidence="2">The sequence shown here is derived from an EMBL/GenBank/DDBJ whole genome shotgun (WGS) entry which is preliminary data.</text>
</comment>
<feature type="compositionally biased region" description="Basic residues" evidence="1">
    <location>
        <begin position="107"/>
        <end position="116"/>
    </location>
</feature>
<evidence type="ECO:0000313" key="2">
    <source>
        <dbReference type="EMBL" id="CAH0014442.1"/>
    </source>
</evidence>
<evidence type="ECO:0000313" key="3">
    <source>
        <dbReference type="Proteomes" id="UP000696573"/>
    </source>
</evidence>
<accession>A0A9N9V2M5</accession>
<reference evidence="2" key="1">
    <citation type="submission" date="2021-10" db="EMBL/GenBank/DDBJ databases">
        <authorList>
            <person name="Piombo E."/>
        </authorList>
    </citation>
    <scope>NUCLEOTIDE SEQUENCE</scope>
</reference>
<keyword evidence="3" id="KW-1185">Reference proteome</keyword>
<feature type="compositionally biased region" description="Basic residues" evidence="1">
    <location>
        <begin position="174"/>
        <end position="186"/>
    </location>
</feature>
<name>A0A9N9V2M5_9HYPO</name>
<protein>
    <submittedName>
        <fullName evidence="2">Uncharacterized protein</fullName>
    </submittedName>
</protein>
<feature type="compositionally biased region" description="Polar residues" evidence="1">
    <location>
        <begin position="117"/>
        <end position="126"/>
    </location>
</feature>
<gene>
    <name evidence="2" type="ORF">CRHIZ90672A_00018608</name>
</gene>
<dbReference type="OrthoDB" id="5132737at2759"/>
<sequence length="186" mass="21729">MTHLQQKPTRERSNYDRPRIETNSLKDSPTPGKRGTKRCVDALDRNFDSSPKRTRRSPRLSRVETISDKPATNYEPTNPIEFWAREGQWPQEYPELDMEHLLARKKSLSSLGRKRSNSTTSTTPSDQKPREEKSVPYRDPRYKALLATKDSFMHPPRHSSSTFKDRLCPLSKRSPARRIPRRRDTP</sequence>